<dbReference type="SUPFAM" id="SSF50978">
    <property type="entry name" value="WD40 repeat-like"/>
    <property type="match status" value="1"/>
</dbReference>
<name>A0A517SNX2_9BACT</name>
<dbReference type="GO" id="GO:0043130">
    <property type="term" value="F:ubiquitin binding"/>
    <property type="evidence" value="ECO:0007669"/>
    <property type="project" value="InterPro"/>
</dbReference>
<dbReference type="PANTHER" id="PTHR19848:SF8">
    <property type="entry name" value="F-BOX AND WD REPEAT DOMAIN CONTAINING 7"/>
    <property type="match status" value="1"/>
</dbReference>
<keyword evidence="1 3" id="KW-0853">WD repeat</keyword>
<dbReference type="InterPro" id="IPR001680">
    <property type="entry name" value="WD40_rpt"/>
</dbReference>
<dbReference type="GO" id="GO:0030674">
    <property type="term" value="F:protein-macromolecule adaptor activity"/>
    <property type="evidence" value="ECO:0007669"/>
    <property type="project" value="InterPro"/>
</dbReference>
<dbReference type="AlphaFoldDB" id="A0A517SNX2"/>
<dbReference type="InterPro" id="IPR036322">
    <property type="entry name" value="WD40_repeat_dom_sf"/>
</dbReference>
<evidence type="ECO:0000313" key="6">
    <source>
        <dbReference type="EMBL" id="QDT57822.1"/>
    </source>
</evidence>
<evidence type="ECO:0000313" key="7">
    <source>
        <dbReference type="Proteomes" id="UP000315003"/>
    </source>
</evidence>
<evidence type="ECO:0000256" key="4">
    <source>
        <dbReference type="SAM" id="MobiDB-lite"/>
    </source>
</evidence>
<dbReference type="GO" id="GO:0042802">
    <property type="term" value="F:identical protein binding"/>
    <property type="evidence" value="ECO:0007669"/>
    <property type="project" value="InterPro"/>
</dbReference>
<dbReference type="RefSeq" id="WP_145268551.1">
    <property type="nucleotide sequence ID" value="NZ_CP036272.1"/>
</dbReference>
<reference evidence="6 7" key="1">
    <citation type="submission" date="2019-02" db="EMBL/GenBank/DDBJ databases">
        <title>Deep-cultivation of Planctomycetes and their phenomic and genomic characterization uncovers novel biology.</title>
        <authorList>
            <person name="Wiegand S."/>
            <person name="Jogler M."/>
            <person name="Boedeker C."/>
            <person name="Pinto D."/>
            <person name="Vollmers J."/>
            <person name="Rivas-Marin E."/>
            <person name="Kohn T."/>
            <person name="Peeters S.H."/>
            <person name="Heuer A."/>
            <person name="Rast P."/>
            <person name="Oberbeckmann S."/>
            <person name="Bunk B."/>
            <person name="Jeske O."/>
            <person name="Meyerdierks A."/>
            <person name="Storesund J.E."/>
            <person name="Kallscheuer N."/>
            <person name="Luecker S."/>
            <person name="Lage O.M."/>
            <person name="Pohl T."/>
            <person name="Merkel B.J."/>
            <person name="Hornburger P."/>
            <person name="Mueller R.-W."/>
            <person name="Bruemmer F."/>
            <person name="Labrenz M."/>
            <person name="Spormann A.M."/>
            <person name="Op den Camp H."/>
            <person name="Overmann J."/>
            <person name="Amann R."/>
            <person name="Jetten M.S.M."/>
            <person name="Mascher T."/>
            <person name="Medema M.H."/>
            <person name="Devos D.P."/>
            <person name="Kaster A.-K."/>
            <person name="Ovreas L."/>
            <person name="Rohde M."/>
            <person name="Galperin M.Y."/>
            <person name="Jogler C."/>
        </authorList>
    </citation>
    <scope>NUCLEOTIDE SEQUENCE [LARGE SCALE GENOMIC DNA]</scope>
    <source>
        <strain evidence="6 7">SV_7m_r</strain>
    </source>
</reference>
<dbReference type="Proteomes" id="UP000315003">
    <property type="component" value="Chromosome"/>
</dbReference>
<dbReference type="PROSITE" id="PS50082">
    <property type="entry name" value="WD_REPEATS_2"/>
    <property type="match status" value="1"/>
</dbReference>
<dbReference type="OrthoDB" id="251024at2"/>
<dbReference type="Gene3D" id="2.130.10.10">
    <property type="entry name" value="YVTN repeat-like/Quinoprotein amine dehydrogenase"/>
    <property type="match status" value="2"/>
</dbReference>
<gene>
    <name evidence="6" type="ORF">SV7mr_03070</name>
</gene>
<dbReference type="Pfam" id="PF03983">
    <property type="entry name" value="SHD1"/>
    <property type="match status" value="1"/>
</dbReference>
<dbReference type="InterPro" id="IPR015943">
    <property type="entry name" value="WD40/YVTN_repeat-like_dom_sf"/>
</dbReference>
<feature type="domain" description="SLA1 homology" evidence="5">
    <location>
        <begin position="397"/>
        <end position="456"/>
    </location>
</feature>
<feature type="region of interest" description="Disordered" evidence="4">
    <location>
        <begin position="368"/>
        <end position="402"/>
    </location>
</feature>
<dbReference type="GO" id="GO:0008092">
    <property type="term" value="F:cytoskeletal protein binding"/>
    <property type="evidence" value="ECO:0007669"/>
    <property type="project" value="InterPro"/>
</dbReference>
<evidence type="ECO:0000256" key="2">
    <source>
        <dbReference type="ARBA" id="ARBA00022737"/>
    </source>
</evidence>
<dbReference type="InterPro" id="IPR007131">
    <property type="entry name" value="SHD1"/>
</dbReference>
<keyword evidence="7" id="KW-1185">Reference proteome</keyword>
<evidence type="ECO:0000259" key="5">
    <source>
        <dbReference type="Pfam" id="PF03983"/>
    </source>
</evidence>
<keyword evidence="2" id="KW-0677">Repeat</keyword>
<dbReference type="PANTHER" id="PTHR19848">
    <property type="entry name" value="WD40 REPEAT PROTEIN"/>
    <property type="match status" value="1"/>
</dbReference>
<dbReference type="PROSITE" id="PS50294">
    <property type="entry name" value="WD_REPEATS_REGION"/>
    <property type="match status" value="1"/>
</dbReference>
<dbReference type="Gene3D" id="2.30.30.700">
    <property type="entry name" value="SLA1 homology domain 1"/>
    <property type="match status" value="1"/>
</dbReference>
<evidence type="ECO:0000256" key="1">
    <source>
        <dbReference type="ARBA" id="ARBA00022574"/>
    </source>
</evidence>
<organism evidence="6 7">
    <name type="scientific">Stieleria bergensis</name>
    <dbReference type="NCBI Taxonomy" id="2528025"/>
    <lineage>
        <taxon>Bacteria</taxon>
        <taxon>Pseudomonadati</taxon>
        <taxon>Planctomycetota</taxon>
        <taxon>Planctomycetia</taxon>
        <taxon>Pirellulales</taxon>
        <taxon>Pirellulaceae</taxon>
        <taxon>Stieleria</taxon>
    </lineage>
</organism>
<proteinExistence type="predicted"/>
<sequence>MKSSLLPHLLLGFVSVVGMIAVAPVQCALAEDSFVKAPDGVVKYRLSNLTVKEDVRGKYFSFDYKRTAEGEGTPQLRYRTKRGVSRVSGLPIRIDESGDFHLRDMFARTRTILNGGDDEFAIEFFLVADVGVGESFLVSNVVSSGKLGSRLKVRQPSEADRQRIAALRIAKLPPRTVPAGHHRSNATTSLVPGTPCLYGIAGDWKPGVFVAISSPSYVKVKPADSDRLRVVKRSEWLAISDEDLKAQQSSPGQYKLDFQVLEGSYLVLPKGYNPISAEQELVKGTPLRREYQSEWQDVFFLAKEPAAARVLVRDSRGAKVEFVPYGKLAISQQALEGQSVAVTKEKFASFVADVAQLNVGRASMESGAGFSNRAASSSPATASSGANPFGGSEVKPPRLGPLRTWQDQSGKFKIRAQFVRQEGSAVVLKREDDRTISVPIDRLSGVDQEYLAELDGKMGDESASPFEDDVDVSGVAAVDYSKIMQPVARITDLSWGAKSVAISPSNKLLMIGRKASCASLCELPSGRMLVDSGRMEHMGDIGVCAFTPDGKVLLMGGAKGLVEVYAVAPDGSLKLKKQHQVHGAEVTAMSLSADGRFALTGAADKGAKYWEISSGQVRGVIADFAGKIKATRIAPSGYELMVTDGKMLKVYSTNESAVVKTLEVGRSHVSGQAAAISPDGKMLANGNAYAIELWDLELGAKVGVLEGKEINWSMRYGPDGRHLFAGGNGVIRIWDCQRRAKVQENVIGKSFYVQNLTVSPDGSLVSAPCEFSAVVVLKAGQ</sequence>
<feature type="compositionally biased region" description="Low complexity" evidence="4">
    <location>
        <begin position="374"/>
        <end position="386"/>
    </location>
</feature>
<evidence type="ECO:0000256" key="3">
    <source>
        <dbReference type="PROSITE-ProRule" id="PRU00221"/>
    </source>
</evidence>
<dbReference type="Pfam" id="PF00400">
    <property type="entry name" value="WD40"/>
    <property type="match status" value="2"/>
</dbReference>
<dbReference type="EMBL" id="CP036272">
    <property type="protein sequence ID" value="QDT57822.1"/>
    <property type="molecule type" value="Genomic_DNA"/>
</dbReference>
<accession>A0A517SNX2</accession>
<dbReference type="SMART" id="SM00320">
    <property type="entry name" value="WD40"/>
    <property type="match status" value="5"/>
</dbReference>
<feature type="repeat" description="WD" evidence="3">
    <location>
        <begin position="579"/>
        <end position="620"/>
    </location>
</feature>
<protein>
    <recommendedName>
        <fullName evidence="5">SLA1 homology domain-containing protein</fullName>
    </recommendedName>
</protein>